<sequence length="139" mass="14822">MRDILTLIFLLESLIPFTKAATLSSSATISSTTYCLQPDVPENCHVIFAQSGPYPVGTVAKYNCALGYERIGLDERKCSENGQWSGVAPLCAIDVAANKPAEQSSGQSTAQNAVLSLPNCALTDSSKSSWWSVNLLGTF</sequence>
<dbReference type="WBParaSite" id="ES5_v2.g29870.t1">
    <property type="protein sequence ID" value="ES5_v2.g29870.t1"/>
    <property type="gene ID" value="ES5_v2.g29870"/>
</dbReference>
<evidence type="ECO:0000313" key="2">
    <source>
        <dbReference type="WBParaSite" id="ES5_v2.g29870.t1"/>
    </source>
</evidence>
<proteinExistence type="predicted"/>
<protein>
    <submittedName>
        <fullName evidence="2">Sushi domain-containing protein</fullName>
    </submittedName>
</protein>
<organism evidence="1 2">
    <name type="scientific">Panagrolaimus sp. ES5</name>
    <dbReference type="NCBI Taxonomy" id="591445"/>
    <lineage>
        <taxon>Eukaryota</taxon>
        <taxon>Metazoa</taxon>
        <taxon>Ecdysozoa</taxon>
        <taxon>Nematoda</taxon>
        <taxon>Chromadorea</taxon>
        <taxon>Rhabditida</taxon>
        <taxon>Tylenchina</taxon>
        <taxon>Panagrolaimomorpha</taxon>
        <taxon>Panagrolaimoidea</taxon>
        <taxon>Panagrolaimidae</taxon>
        <taxon>Panagrolaimus</taxon>
    </lineage>
</organism>
<accession>A0AC34GK02</accession>
<reference evidence="2" key="1">
    <citation type="submission" date="2022-11" db="UniProtKB">
        <authorList>
            <consortium name="WormBaseParasite"/>
        </authorList>
    </citation>
    <scope>IDENTIFICATION</scope>
</reference>
<name>A0AC34GK02_9BILA</name>
<dbReference type="Proteomes" id="UP000887579">
    <property type="component" value="Unplaced"/>
</dbReference>
<evidence type="ECO:0000313" key="1">
    <source>
        <dbReference type="Proteomes" id="UP000887579"/>
    </source>
</evidence>